<dbReference type="Gene3D" id="3.40.1190.20">
    <property type="match status" value="1"/>
</dbReference>
<dbReference type="NCBIfam" id="TIGR00125">
    <property type="entry name" value="cyt_tran_rel"/>
    <property type="match status" value="1"/>
</dbReference>
<evidence type="ECO:0000256" key="11">
    <source>
        <dbReference type="ARBA" id="ARBA00047428"/>
    </source>
</evidence>
<dbReference type="GO" id="GO:0097171">
    <property type="term" value="P:ADP-L-glycero-beta-D-manno-heptose biosynthetic process"/>
    <property type="evidence" value="ECO:0007669"/>
    <property type="project" value="UniProtKB-UniPathway"/>
</dbReference>
<dbReference type="InterPro" id="IPR014729">
    <property type="entry name" value="Rossmann-like_a/b/a_fold"/>
</dbReference>
<dbReference type="UniPathway" id="UPA00958"/>
<dbReference type="KEGG" id="sphi:TS85_08255"/>
<dbReference type="HAMAP" id="MF_01603">
    <property type="entry name" value="HldE"/>
    <property type="match status" value="1"/>
</dbReference>
<dbReference type="Pfam" id="PF01467">
    <property type="entry name" value="CTP_transf_like"/>
    <property type="match status" value="1"/>
</dbReference>
<comment type="similarity">
    <text evidence="12">In the N-terminal section; belongs to the carbohydrate kinase PfkB family.</text>
</comment>
<keyword evidence="16" id="KW-1185">Reference proteome</keyword>
<dbReference type="InterPro" id="IPR004821">
    <property type="entry name" value="Cyt_trans-like"/>
</dbReference>
<dbReference type="InterPro" id="IPR011914">
    <property type="entry name" value="RfaE_dom_II"/>
</dbReference>
<evidence type="ECO:0000256" key="7">
    <source>
        <dbReference type="ARBA" id="ARBA00022777"/>
    </source>
</evidence>
<dbReference type="GO" id="GO:0009244">
    <property type="term" value="P:lipopolysaccharide core region biosynthetic process"/>
    <property type="evidence" value="ECO:0007669"/>
    <property type="project" value="UniProtKB-UniPathway"/>
</dbReference>
<comment type="subunit">
    <text evidence="12">Homodimer.</text>
</comment>
<dbReference type="EMBL" id="CP010836">
    <property type="protein sequence ID" value="AJP71778.1"/>
    <property type="molecule type" value="Genomic_DNA"/>
</dbReference>
<name>A0A7U4J7Q0_9SPHN</name>
<dbReference type="InterPro" id="IPR011611">
    <property type="entry name" value="PfkB_dom"/>
</dbReference>
<keyword evidence="5 12" id="KW-0548">Nucleotidyltransferase</keyword>
<comment type="pathway">
    <text evidence="12">Nucleotide-sugar biosynthesis; ADP-L-glycero-beta-D-manno-heptose biosynthesis; ADP-L-glycero-beta-D-manno-heptose from D-glycero-beta-D-manno-heptose 7-phosphate: step 3/4.</text>
</comment>
<dbReference type="InterPro" id="IPR011913">
    <property type="entry name" value="RfaE_dom_I"/>
</dbReference>
<dbReference type="Pfam" id="PF00294">
    <property type="entry name" value="PfkB"/>
    <property type="match status" value="1"/>
</dbReference>
<feature type="active site" evidence="12">
    <location>
        <position position="268"/>
    </location>
</feature>
<keyword evidence="6 12" id="KW-0547">Nucleotide-binding</keyword>
<evidence type="ECO:0000256" key="1">
    <source>
        <dbReference type="ARBA" id="ARBA00002319"/>
    </source>
</evidence>
<keyword evidence="9 12" id="KW-0511">Multifunctional enzyme</keyword>
<evidence type="ECO:0000256" key="5">
    <source>
        <dbReference type="ARBA" id="ARBA00022695"/>
    </source>
</evidence>
<feature type="domain" description="Carbohydrate kinase PfkB" evidence="13">
    <location>
        <begin position="17"/>
        <end position="305"/>
    </location>
</feature>
<dbReference type="AlphaFoldDB" id="A0A7U4J7Q0"/>
<evidence type="ECO:0000256" key="2">
    <source>
        <dbReference type="ARBA" id="ARBA00003753"/>
    </source>
</evidence>
<dbReference type="PROSITE" id="PS00583">
    <property type="entry name" value="PFKB_KINASES_1"/>
    <property type="match status" value="1"/>
</dbReference>
<keyword evidence="4 12" id="KW-0808">Transferase</keyword>
<dbReference type="PROSITE" id="PS00584">
    <property type="entry name" value="PFKB_KINASES_2"/>
    <property type="match status" value="1"/>
</dbReference>
<dbReference type="EC" id="2.7.1.167" evidence="12"/>
<gene>
    <name evidence="12" type="primary">hldE</name>
    <name evidence="15" type="ORF">TS85_08255</name>
</gene>
<evidence type="ECO:0000313" key="16">
    <source>
        <dbReference type="Proteomes" id="UP000032300"/>
    </source>
</evidence>
<feature type="region of interest" description="Ribokinase" evidence="12">
    <location>
        <begin position="1"/>
        <end position="322"/>
    </location>
</feature>
<dbReference type="GO" id="GO:0005524">
    <property type="term" value="F:ATP binding"/>
    <property type="evidence" value="ECO:0007669"/>
    <property type="project" value="UniProtKB-UniRule"/>
</dbReference>
<comment type="function">
    <text evidence="1 12">Catalyzes the phosphorylation of D-glycero-D-manno-heptose 7-phosphate at the C-1 position to selectively form D-glycero-beta-D-manno-heptose-1,7-bisphosphate.</text>
</comment>
<evidence type="ECO:0000256" key="6">
    <source>
        <dbReference type="ARBA" id="ARBA00022741"/>
    </source>
</evidence>
<dbReference type="GO" id="GO:0005829">
    <property type="term" value="C:cytosol"/>
    <property type="evidence" value="ECO:0007669"/>
    <property type="project" value="TreeGrafter"/>
</dbReference>
<dbReference type="CDD" id="cd01172">
    <property type="entry name" value="RfaE_like"/>
    <property type="match status" value="1"/>
</dbReference>
<proteinExistence type="inferred from homology"/>
<dbReference type="GO" id="GO:0033786">
    <property type="term" value="F:heptose-1-phosphate adenylyltransferase activity"/>
    <property type="evidence" value="ECO:0007669"/>
    <property type="project" value="UniProtKB-UniRule"/>
</dbReference>
<keyword evidence="7 12" id="KW-0418">Kinase</keyword>
<evidence type="ECO:0000256" key="4">
    <source>
        <dbReference type="ARBA" id="ARBA00022679"/>
    </source>
</evidence>
<reference evidence="15 16" key="2">
    <citation type="submission" date="2015-02" db="EMBL/GenBank/DDBJ databases">
        <title>The complete genome of Sphingomonas hengshuiensis sp. WHSC-8 isolated from soil of Hengshui Lake.</title>
        <authorList>
            <person name="Wei S."/>
            <person name="Guo J."/>
            <person name="Su C."/>
            <person name="Wu R."/>
            <person name="Zhang Z."/>
            <person name="Liang K."/>
            <person name="Li H."/>
            <person name="Wang T."/>
            <person name="Liu H."/>
            <person name="Zhang C."/>
            <person name="Li Z."/>
            <person name="Wang Q."/>
            <person name="Meng J."/>
        </authorList>
    </citation>
    <scope>NUCLEOTIDE SEQUENCE [LARGE SCALE GENOMIC DNA]</scope>
    <source>
        <strain evidence="15 16">WHSC-8</strain>
    </source>
</reference>
<dbReference type="Gene3D" id="3.40.50.620">
    <property type="entry name" value="HUPs"/>
    <property type="match status" value="1"/>
</dbReference>
<comment type="catalytic activity">
    <reaction evidence="12">
        <text>D-glycero-beta-D-manno-heptose 7-phosphate + ATP = D-glycero-beta-D-manno-heptose 1,7-bisphosphate + ADP + H(+)</text>
        <dbReference type="Rhea" id="RHEA:27473"/>
        <dbReference type="ChEBI" id="CHEBI:15378"/>
        <dbReference type="ChEBI" id="CHEBI:30616"/>
        <dbReference type="ChEBI" id="CHEBI:60204"/>
        <dbReference type="ChEBI" id="CHEBI:60208"/>
        <dbReference type="ChEBI" id="CHEBI:456216"/>
        <dbReference type="EC" id="2.7.1.167"/>
    </reaction>
</comment>
<feature type="region of interest" description="Cytidylyltransferase" evidence="12">
    <location>
        <begin position="348"/>
        <end position="477"/>
    </location>
</feature>
<sequence>MSPATDALAGAQDARPHILVVGDAMLDRYIIGETSRISPEAPVPVVQAGREEMRAGGAANVAANVRALGPRSSLLTVVGDDSGGRDLIDLMAAQGVALDCVIDKGQRTTQKTRLISGAQQIARIDHDGSVSDSARAELARRFEARLDGVSAVIFSDYDKGALTDLPALLAIARRRGVPSFVDPKVADPARYAGAFLLKPNAREFHALFGQCPDETLAARARAVLAEMDLDYLVVTRGAKGILMVSRTGEVVDHPTEALEVFDVTGAGDTIIAALVVGIAEGLPIAAAIDQANIAASIAVSRPGTHVVTRSELEERLYRRSHAMTKLLPLPLLAGKLDHARAGGARIVFTNGCFDVLHAGHVRLLDLARRQGDVLVVGLNSDDSVRRLKGAPRPVNTLADRAEVLSGLASVDHVVLFEEDTPLDLIRAVRPDVLVKGGDYSADTVVGADLVREGGGQVMIAPLLAGRSTTAILGALAR</sequence>
<dbReference type="EC" id="2.7.7.70" evidence="12"/>
<evidence type="ECO:0000259" key="13">
    <source>
        <dbReference type="Pfam" id="PF00294"/>
    </source>
</evidence>
<dbReference type="InterPro" id="IPR002173">
    <property type="entry name" value="Carboh/pur_kinase_PfkB_CS"/>
</dbReference>
<evidence type="ECO:0000256" key="3">
    <source>
        <dbReference type="ARBA" id="ARBA00004713"/>
    </source>
</evidence>
<comment type="catalytic activity">
    <reaction evidence="11 12">
        <text>D-glycero-beta-D-manno-heptose 1-phosphate + ATP + H(+) = ADP-D-glycero-beta-D-manno-heptose + diphosphate</text>
        <dbReference type="Rhea" id="RHEA:27465"/>
        <dbReference type="ChEBI" id="CHEBI:15378"/>
        <dbReference type="ChEBI" id="CHEBI:30616"/>
        <dbReference type="ChEBI" id="CHEBI:33019"/>
        <dbReference type="ChEBI" id="CHEBI:59967"/>
        <dbReference type="ChEBI" id="CHEBI:61593"/>
        <dbReference type="EC" id="2.7.7.70"/>
    </reaction>
</comment>
<comment type="similarity">
    <text evidence="12">In the C-terminal section; belongs to the cytidylyltransferase family.</text>
</comment>
<dbReference type="SUPFAM" id="SSF52374">
    <property type="entry name" value="Nucleotidylyl transferase"/>
    <property type="match status" value="1"/>
</dbReference>
<accession>A0A7U4J7Q0</accession>
<dbReference type="PANTHER" id="PTHR46969:SF1">
    <property type="entry name" value="BIFUNCTIONAL PROTEIN HLDE"/>
    <property type="match status" value="1"/>
</dbReference>
<feature type="domain" description="Cytidyltransferase-like" evidence="14">
    <location>
        <begin position="348"/>
        <end position="443"/>
    </location>
</feature>
<dbReference type="NCBIfam" id="TIGR02199">
    <property type="entry name" value="rfaE_dom_II"/>
    <property type="match status" value="1"/>
</dbReference>
<reference evidence="15 16" key="1">
    <citation type="journal article" date="2015" name="Int. J. Syst. Evol. Microbiol.">
        <title>Sphingomonas hengshuiensis sp. nov., isolated from lake wetland.</title>
        <authorList>
            <person name="Wei S."/>
            <person name="Wang T."/>
            <person name="Liu H."/>
            <person name="Zhang C."/>
            <person name="Guo J."/>
            <person name="Wang Q."/>
            <person name="Liang K."/>
            <person name="Zhang Z."/>
        </authorList>
    </citation>
    <scope>NUCLEOTIDE SEQUENCE [LARGE SCALE GENOMIC DNA]</scope>
    <source>
        <strain evidence="15 16">WHSC-8</strain>
    </source>
</reference>
<evidence type="ECO:0000259" key="14">
    <source>
        <dbReference type="Pfam" id="PF01467"/>
    </source>
</evidence>
<dbReference type="GO" id="GO:0033785">
    <property type="term" value="F:heptose 7-phosphate kinase activity"/>
    <property type="evidence" value="ECO:0007669"/>
    <property type="project" value="UniProtKB-UniRule"/>
</dbReference>
<keyword evidence="10 12" id="KW-0119">Carbohydrate metabolism</keyword>
<evidence type="ECO:0000256" key="12">
    <source>
        <dbReference type="HAMAP-Rule" id="MF_01603"/>
    </source>
</evidence>
<feature type="binding site" evidence="12">
    <location>
        <begin position="200"/>
        <end position="203"/>
    </location>
    <ligand>
        <name>ATP</name>
        <dbReference type="ChEBI" id="CHEBI:30616"/>
    </ligand>
</feature>
<comment type="pathway">
    <text evidence="3">Bacterial outer membrane biogenesis; LPS core biosynthesis.</text>
</comment>
<comment type="function">
    <text evidence="2 12">Catalyzes the ADP transfer from ATP to D-glycero-beta-D-manno-heptose 1-phosphate, yielding ADP-D-glycero-beta-D-manno-heptose.</text>
</comment>
<dbReference type="UniPathway" id="UPA00356">
    <property type="reaction ID" value="UER00437"/>
</dbReference>
<protein>
    <recommendedName>
        <fullName evidence="12">Bifunctional protein HldE</fullName>
    </recommendedName>
    <domain>
        <recommendedName>
            <fullName evidence="12">D-beta-D-heptose 7-phosphate kinase</fullName>
            <ecNumber evidence="12">2.7.1.167</ecNumber>
        </recommendedName>
        <alternativeName>
            <fullName evidence="12">D-beta-D-heptose 7-phosphotransferase</fullName>
        </alternativeName>
        <alternativeName>
            <fullName evidence="12">D-glycero-beta-D-manno-heptose-7-phosphate kinase</fullName>
        </alternativeName>
    </domain>
    <domain>
        <recommendedName>
            <fullName evidence="12">D-beta-D-heptose 1-phosphate adenylyltransferase</fullName>
            <ecNumber evidence="12">2.7.7.70</ecNumber>
        </recommendedName>
        <alternativeName>
            <fullName evidence="12">D-glycero-beta-D-manno-heptose 1-phosphate adenylyltransferase</fullName>
        </alternativeName>
    </domain>
</protein>
<dbReference type="GO" id="GO:0016773">
    <property type="term" value="F:phosphotransferase activity, alcohol group as acceptor"/>
    <property type="evidence" value="ECO:0007669"/>
    <property type="project" value="InterPro"/>
</dbReference>
<organism evidence="15 16">
    <name type="scientific">Sphingomonas hengshuiensis</name>
    <dbReference type="NCBI Taxonomy" id="1609977"/>
    <lineage>
        <taxon>Bacteria</taxon>
        <taxon>Pseudomonadati</taxon>
        <taxon>Pseudomonadota</taxon>
        <taxon>Alphaproteobacteria</taxon>
        <taxon>Sphingomonadales</taxon>
        <taxon>Sphingomonadaceae</taxon>
        <taxon>Sphingomonas</taxon>
    </lineage>
</organism>
<dbReference type="InterPro" id="IPR023030">
    <property type="entry name" value="Bifunc_HldE"/>
</dbReference>
<evidence type="ECO:0000313" key="15">
    <source>
        <dbReference type="EMBL" id="AJP71778.1"/>
    </source>
</evidence>
<evidence type="ECO:0000256" key="8">
    <source>
        <dbReference type="ARBA" id="ARBA00022840"/>
    </source>
</evidence>
<evidence type="ECO:0000256" key="9">
    <source>
        <dbReference type="ARBA" id="ARBA00023268"/>
    </source>
</evidence>
<dbReference type="SUPFAM" id="SSF53613">
    <property type="entry name" value="Ribokinase-like"/>
    <property type="match status" value="1"/>
</dbReference>
<evidence type="ECO:0000256" key="10">
    <source>
        <dbReference type="ARBA" id="ARBA00023277"/>
    </source>
</evidence>
<dbReference type="PANTHER" id="PTHR46969">
    <property type="entry name" value="BIFUNCTIONAL PROTEIN HLDE"/>
    <property type="match status" value="1"/>
</dbReference>
<dbReference type="RefSeq" id="WP_227698721.1">
    <property type="nucleotide sequence ID" value="NZ_CP010836.1"/>
</dbReference>
<dbReference type="Proteomes" id="UP000032300">
    <property type="component" value="Chromosome"/>
</dbReference>
<comment type="pathway">
    <text evidence="12">Nucleotide-sugar biosynthesis; ADP-L-glycero-beta-D-manno-heptose biosynthesis; ADP-L-glycero-beta-D-manno-heptose from D-glycero-beta-D-manno-heptose 7-phosphate: step 1/4.</text>
</comment>
<dbReference type="InterPro" id="IPR029056">
    <property type="entry name" value="Ribokinase-like"/>
</dbReference>
<keyword evidence="8 12" id="KW-0067">ATP-binding</keyword>